<dbReference type="GO" id="GO:0045892">
    <property type="term" value="P:negative regulation of DNA-templated transcription"/>
    <property type="evidence" value="ECO:0007669"/>
    <property type="project" value="TreeGrafter"/>
</dbReference>
<keyword evidence="3 4" id="KW-0539">Nucleus</keyword>
<name>A0AAV6Y741_9LAMI</name>
<comment type="subcellular location">
    <subcellularLocation>
        <location evidence="1 4">Nucleus</location>
    </subcellularLocation>
</comment>
<feature type="compositionally biased region" description="Low complexity" evidence="5">
    <location>
        <begin position="185"/>
        <end position="197"/>
    </location>
</feature>
<evidence type="ECO:0000256" key="2">
    <source>
        <dbReference type="ARBA" id="ARBA00006081"/>
    </source>
</evidence>
<dbReference type="PANTHER" id="PTHR31413">
    <property type="entry name" value="AFP HOMOLOG 2"/>
    <property type="match status" value="1"/>
</dbReference>
<dbReference type="GO" id="GO:0005634">
    <property type="term" value="C:nucleus"/>
    <property type="evidence" value="ECO:0007669"/>
    <property type="project" value="UniProtKB-SubCell"/>
</dbReference>
<feature type="region of interest" description="Disordered" evidence="5">
    <location>
        <begin position="141"/>
        <end position="220"/>
    </location>
</feature>
<dbReference type="EMBL" id="WHWC01000002">
    <property type="protein sequence ID" value="KAG8387265.1"/>
    <property type="molecule type" value="Genomic_DNA"/>
</dbReference>
<dbReference type="Pfam" id="PF16135">
    <property type="entry name" value="TDBD"/>
    <property type="match status" value="1"/>
</dbReference>
<dbReference type="InterPro" id="IPR032308">
    <property type="entry name" value="TDBD"/>
</dbReference>
<reference evidence="7" key="1">
    <citation type="submission" date="2019-10" db="EMBL/GenBank/DDBJ databases">
        <authorList>
            <person name="Zhang R."/>
            <person name="Pan Y."/>
            <person name="Wang J."/>
            <person name="Ma R."/>
            <person name="Yu S."/>
        </authorList>
    </citation>
    <scope>NUCLEOTIDE SEQUENCE</scope>
    <source>
        <strain evidence="7">LA-IB0</strain>
        <tissue evidence="7">Leaf</tissue>
    </source>
</reference>
<evidence type="ECO:0000313" key="7">
    <source>
        <dbReference type="EMBL" id="KAG8387265.1"/>
    </source>
</evidence>
<comment type="similarity">
    <text evidence="2 4">Belongs to the Ninja family.</text>
</comment>
<comment type="function">
    <text evidence="4">Acts as a negative regulator of abscisic acid (ABA) response.</text>
</comment>
<organism evidence="7 8">
    <name type="scientific">Buddleja alternifolia</name>
    <dbReference type="NCBI Taxonomy" id="168488"/>
    <lineage>
        <taxon>Eukaryota</taxon>
        <taxon>Viridiplantae</taxon>
        <taxon>Streptophyta</taxon>
        <taxon>Embryophyta</taxon>
        <taxon>Tracheophyta</taxon>
        <taxon>Spermatophyta</taxon>
        <taxon>Magnoliopsida</taxon>
        <taxon>eudicotyledons</taxon>
        <taxon>Gunneridae</taxon>
        <taxon>Pentapetalae</taxon>
        <taxon>asterids</taxon>
        <taxon>lamiids</taxon>
        <taxon>Lamiales</taxon>
        <taxon>Scrophulariaceae</taxon>
        <taxon>Buddlejeae</taxon>
        <taxon>Buddleja</taxon>
    </lineage>
</organism>
<comment type="caution">
    <text evidence="7">The sequence shown here is derived from an EMBL/GenBank/DDBJ whole genome shotgun (WGS) entry which is preliminary data.</text>
</comment>
<dbReference type="GO" id="GO:0007165">
    <property type="term" value="P:signal transduction"/>
    <property type="evidence" value="ECO:0007669"/>
    <property type="project" value="InterPro"/>
</dbReference>
<dbReference type="Proteomes" id="UP000826271">
    <property type="component" value="Unassembled WGS sequence"/>
</dbReference>
<evidence type="ECO:0000256" key="5">
    <source>
        <dbReference type="SAM" id="MobiDB-lite"/>
    </source>
</evidence>
<evidence type="ECO:0000256" key="4">
    <source>
        <dbReference type="RuleBase" id="RU369029"/>
    </source>
</evidence>
<dbReference type="PANTHER" id="PTHR31413:SF15">
    <property type="entry name" value="NINJA-FAMILY PROTEIN"/>
    <property type="match status" value="1"/>
</dbReference>
<evidence type="ECO:0000256" key="1">
    <source>
        <dbReference type="ARBA" id="ARBA00004123"/>
    </source>
</evidence>
<sequence>MMGVLETAIEDDEFELNLELSIGGSYGKSKNPGKFLAKKRSLFGENDKNNNNGFSRFDFYYARVKDREIREKDVFSPDLSGEKVNNGVNLLPYLGKRRNVSGDLYLDCDLGCGFGEHESGNRAGPVSNGFDLEGCSSDDYDHQSKFQKGESNSDSRSDGSENREANGFSSQSRPSHSNTPEKAKNTNFNETNTTSSTIEKRAAPPSRETSSGASVSRMPFVSTTGTGLKGKTVTGFLYKYTETEVSIMCVCHGSSFSPAEFVEHAGDVDILYPLRHITIVPSAFV</sequence>
<feature type="compositionally biased region" description="Polar residues" evidence="5">
    <location>
        <begin position="167"/>
        <end position="178"/>
    </location>
</feature>
<evidence type="ECO:0000256" key="3">
    <source>
        <dbReference type="ARBA" id="ARBA00023242"/>
    </source>
</evidence>
<feature type="compositionally biased region" description="Basic and acidic residues" evidence="5">
    <location>
        <begin position="141"/>
        <end position="164"/>
    </location>
</feature>
<proteinExistence type="inferred from homology"/>
<accession>A0AAV6Y741</accession>
<evidence type="ECO:0000313" key="8">
    <source>
        <dbReference type="Proteomes" id="UP000826271"/>
    </source>
</evidence>
<dbReference type="InterPro" id="IPR031307">
    <property type="entry name" value="Ninja_fam"/>
</dbReference>
<keyword evidence="8" id="KW-1185">Reference proteome</keyword>
<feature type="domain" description="Tify" evidence="6">
    <location>
        <begin position="243"/>
        <end position="268"/>
    </location>
</feature>
<gene>
    <name evidence="7" type="ORF">BUALT_Bualt02G0003400</name>
</gene>
<evidence type="ECO:0000259" key="6">
    <source>
        <dbReference type="Pfam" id="PF16135"/>
    </source>
</evidence>
<protein>
    <recommendedName>
        <fullName evidence="4">Ninja-family protein</fullName>
    </recommendedName>
    <alternativeName>
        <fullName evidence="4">ABI-binding protein</fullName>
    </alternativeName>
</protein>
<dbReference type="AlphaFoldDB" id="A0AAV6Y741"/>